<accession>A0A0A2DRK2</accession>
<comment type="caution">
    <text evidence="3">The sequence shown here is derived from an EMBL/GenBank/DDBJ whole genome shotgun (WGS) entry which is preliminary data.</text>
</comment>
<keyword evidence="4" id="KW-1185">Reference proteome</keyword>
<evidence type="ECO:0000313" key="4">
    <source>
        <dbReference type="Proteomes" id="UP000030145"/>
    </source>
</evidence>
<feature type="region of interest" description="Disordered" evidence="1">
    <location>
        <begin position="1"/>
        <end position="40"/>
    </location>
</feature>
<dbReference type="Pfam" id="PF18305">
    <property type="entry name" value="DNA_pol_A_exoN"/>
    <property type="match status" value="1"/>
</dbReference>
<evidence type="ECO:0000256" key="1">
    <source>
        <dbReference type="SAM" id="MobiDB-lite"/>
    </source>
</evidence>
<reference evidence="3 4" key="1">
    <citation type="submission" date="2014-10" db="EMBL/GenBank/DDBJ databases">
        <title>Whole Genome sequence of Corynebacterium auriscanis strain CIP 106629.</title>
        <authorList>
            <person name="Hassan S.S."/>
            <person name="Jamal S.B."/>
            <person name="Tiwari S."/>
            <person name="Oliveira L.D.C."/>
            <person name="Souza F."/>
            <person name="Mariano D.C."/>
            <person name="Almeida S."/>
            <person name="Dorella F."/>
            <person name="Pereira F."/>
            <person name="Carvalho A."/>
            <person name="Leal C.A."/>
            <person name="Soares S.D.C."/>
            <person name="Figueiredo H.C."/>
            <person name="Silva A."/>
            <person name="Azevedo V.A."/>
        </authorList>
    </citation>
    <scope>NUCLEOTIDE SEQUENCE [LARGE SCALE GENOMIC DNA]</scope>
    <source>
        <strain evidence="3 4">CIP 106629</strain>
    </source>
</reference>
<feature type="compositionally biased region" description="Basic and acidic residues" evidence="1">
    <location>
        <begin position="19"/>
        <end position="40"/>
    </location>
</feature>
<evidence type="ECO:0000313" key="3">
    <source>
        <dbReference type="EMBL" id="KGM19441.1"/>
    </source>
</evidence>
<name>A0A0A2DRK2_9CORY</name>
<proteinExistence type="predicted"/>
<sequence>MSRAYAEHREAKATAGWGSRDERHDDPELQRRRPDPKTWKTDHPMAWDALEILRESNEELCEELGLGTDTIVVSRQLKFVAWEFAQRVADQSVNLTDVDSTEDCLGQLLTRAGCRPWQVELILNDATAYLMDEVTQ</sequence>
<evidence type="ECO:0000259" key="2">
    <source>
        <dbReference type="Pfam" id="PF18305"/>
    </source>
</evidence>
<dbReference type="AlphaFoldDB" id="A0A0A2DRK2"/>
<dbReference type="Proteomes" id="UP000030145">
    <property type="component" value="Unassembled WGS sequence"/>
</dbReference>
<feature type="compositionally biased region" description="Basic and acidic residues" evidence="1">
    <location>
        <begin position="1"/>
        <end position="12"/>
    </location>
</feature>
<gene>
    <name evidence="3" type="ORF">MA47_00935</name>
</gene>
<dbReference type="InterPro" id="IPR041605">
    <property type="entry name" value="Exo_C"/>
</dbReference>
<protein>
    <recommendedName>
        <fullName evidence="2">3'-5' exonuclease C-terminal domain-containing protein</fullName>
    </recommendedName>
</protein>
<dbReference type="Gene3D" id="1.10.150.80">
    <property type="entry name" value="HRDC domain"/>
    <property type="match status" value="1"/>
</dbReference>
<feature type="domain" description="3'-5' exonuclease C-terminal" evidence="2">
    <location>
        <begin position="34"/>
        <end position="124"/>
    </location>
</feature>
<dbReference type="InterPro" id="IPR044876">
    <property type="entry name" value="HRDC_dom_sf"/>
</dbReference>
<organism evidence="3 4">
    <name type="scientific">Corynebacterium auriscanis</name>
    <dbReference type="NCBI Taxonomy" id="99807"/>
    <lineage>
        <taxon>Bacteria</taxon>
        <taxon>Bacillati</taxon>
        <taxon>Actinomycetota</taxon>
        <taxon>Actinomycetes</taxon>
        <taxon>Mycobacteriales</taxon>
        <taxon>Corynebacteriaceae</taxon>
        <taxon>Corynebacterium</taxon>
    </lineage>
</organism>
<dbReference type="EMBL" id="JRVJ01000001">
    <property type="protein sequence ID" value="KGM19441.1"/>
    <property type="molecule type" value="Genomic_DNA"/>
</dbReference>